<dbReference type="Gene3D" id="3.40.50.720">
    <property type="entry name" value="NAD(P)-binding Rossmann-like Domain"/>
    <property type="match status" value="1"/>
</dbReference>
<dbReference type="InterPro" id="IPR050700">
    <property type="entry name" value="YIM1/Zinc_Alcohol_DH_Fams"/>
</dbReference>
<dbReference type="PANTHER" id="PTHR11695">
    <property type="entry name" value="ALCOHOL DEHYDROGENASE RELATED"/>
    <property type="match status" value="1"/>
</dbReference>
<dbReference type="InterPro" id="IPR020843">
    <property type="entry name" value="ER"/>
</dbReference>
<name>A0A502GD69_9BACT</name>
<dbReference type="Pfam" id="PF13602">
    <property type="entry name" value="ADH_zinc_N_2"/>
    <property type="match status" value="1"/>
</dbReference>
<proteinExistence type="predicted"/>
<dbReference type="Proteomes" id="UP000317646">
    <property type="component" value="Unassembled WGS sequence"/>
</dbReference>
<evidence type="ECO:0000259" key="1">
    <source>
        <dbReference type="SMART" id="SM00829"/>
    </source>
</evidence>
<feature type="domain" description="Enoyl reductase (ER)" evidence="1">
    <location>
        <begin position="10"/>
        <end position="302"/>
    </location>
</feature>
<dbReference type="AlphaFoldDB" id="A0A502GD69"/>
<dbReference type="RefSeq" id="WP_140469466.1">
    <property type="nucleotide sequence ID" value="NZ_RCYZ01000013.1"/>
</dbReference>
<dbReference type="GO" id="GO:0016491">
    <property type="term" value="F:oxidoreductase activity"/>
    <property type="evidence" value="ECO:0007669"/>
    <property type="project" value="InterPro"/>
</dbReference>
<dbReference type="InterPro" id="IPR036291">
    <property type="entry name" value="NAD(P)-bd_dom_sf"/>
</dbReference>
<protein>
    <submittedName>
        <fullName evidence="2">NADP-dependent oxidoreductase</fullName>
    </submittedName>
</protein>
<dbReference type="InterPro" id="IPR013154">
    <property type="entry name" value="ADH-like_N"/>
</dbReference>
<comment type="caution">
    <text evidence="2">The sequence shown here is derived from an EMBL/GenBank/DDBJ whole genome shotgun (WGS) entry which is preliminary data.</text>
</comment>
<gene>
    <name evidence="2" type="ORF">EAH73_21270</name>
</gene>
<sequence length="308" mass="32307">MKAVKIDEYGDERVLQVVEVPTPEPASDEVLIQVHAAGVNPMDWKIRDGAGVRFGLQLPISLGSEIAGVVAKVGAGITALRVGDAVYGTVKAGGYADYALAKLEEVALKPAALDFTQGAAIPLAALTAWQALFDLAQLQAGQRVFITAAAGNVGALAVQLAKAKGAIVTGLASGPNEAFVRGLGVDAFVDYTTQTFEDVVLEQDVVFDVVGGDTFERAFRCLKKGGTLVTAVAFPTPEQAAAHEVKAVRVFCQPNRAELAEISQLVDAHQLTAHVAHVFPLAQVRAAQQLSKEGRTRGKIVLQLGSSE</sequence>
<dbReference type="EMBL" id="RCYZ01000013">
    <property type="protein sequence ID" value="TPG59448.1"/>
    <property type="molecule type" value="Genomic_DNA"/>
</dbReference>
<dbReference type="CDD" id="cd05289">
    <property type="entry name" value="MDR_like_2"/>
    <property type="match status" value="1"/>
</dbReference>
<dbReference type="PANTHER" id="PTHR11695:SF294">
    <property type="entry name" value="RETICULON-4-INTERACTING PROTEIN 1, MITOCHONDRIAL"/>
    <property type="match status" value="1"/>
</dbReference>
<dbReference type="Gene3D" id="3.90.180.10">
    <property type="entry name" value="Medium-chain alcohol dehydrogenases, catalytic domain"/>
    <property type="match status" value="1"/>
</dbReference>
<evidence type="ECO:0000313" key="2">
    <source>
        <dbReference type="EMBL" id="TPG59448.1"/>
    </source>
</evidence>
<dbReference type="SMART" id="SM00829">
    <property type="entry name" value="PKS_ER"/>
    <property type="match status" value="1"/>
</dbReference>
<dbReference type="Pfam" id="PF08240">
    <property type="entry name" value="ADH_N"/>
    <property type="match status" value="1"/>
</dbReference>
<reference evidence="2 3" key="1">
    <citation type="journal article" date="2019" name="Environ. Microbiol.">
        <title>Species interactions and distinct microbial communities in high Arctic permafrost affected cryosols are associated with the CH4 and CO2 gas fluxes.</title>
        <authorList>
            <person name="Altshuler I."/>
            <person name="Hamel J."/>
            <person name="Turney S."/>
            <person name="Magnuson E."/>
            <person name="Levesque R."/>
            <person name="Greer C."/>
            <person name="Whyte L.G."/>
        </authorList>
    </citation>
    <scope>NUCLEOTIDE SEQUENCE [LARGE SCALE GENOMIC DNA]</scope>
    <source>
        <strain evidence="2 3">S9.2P</strain>
    </source>
</reference>
<accession>A0A502GD69</accession>
<organism evidence="2 3">
    <name type="scientific">Hymenobacter nivis</name>
    <dbReference type="NCBI Taxonomy" id="1850093"/>
    <lineage>
        <taxon>Bacteria</taxon>
        <taxon>Pseudomonadati</taxon>
        <taxon>Bacteroidota</taxon>
        <taxon>Cytophagia</taxon>
        <taxon>Cytophagales</taxon>
        <taxon>Hymenobacteraceae</taxon>
        <taxon>Hymenobacter</taxon>
    </lineage>
</organism>
<dbReference type="SUPFAM" id="SSF50129">
    <property type="entry name" value="GroES-like"/>
    <property type="match status" value="1"/>
</dbReference>
<keyword evidence="3" id="KW-1185">Reference proteome</keyword>
<dbReference type="SUPFAM" id="SSF51735">
    <property type="entry name" value="NAD(P)-binding Rossmann-fold domains"/>
    <property type="match status" value="1"/>
</dbReference>
<dbReference type="InterPro" id="IPR011032">
    <property type="entry name" value="GroES-like_sf"/>
</dbReference>
<evidence type="ECO:0000313" key="3">
    <source>
        <dbReference type="Proteomes" id="UP000317646"/>
    </source>
</evidence>
<dbReference type="OrthoDB" id="648910at2"/>